<reference evidence="3" key="1">
    <citation type="journal article" date="2019" name="Int. J. Syst. Evol. Microbiol.">
        <title>The Global Catalogue of Microorganisms (GCM) 10K type strain sequencing project: providing services to taxonomists for standard genome sequencing and annotation.</title>
        <authorList>
            <consortium name="The Broad Institute Genomics Platform"/>
            <consortium name="The Broad Institute Genome Sequencing Center for Infectious Disease"/>
            <person name="Wu L."/>
            <person name="Ma J."/>
        </authorList>
    </citation>
    <scope>NUCLEOTIDE SEQUENCE [LARGE SCALE GENOMIC DNA]</scope>
    <source>
        <strain evidence="3">ICMP 257</strain>
    </source>
</reference>
<dbReference type="RefSeq" id="WP_382055944.1">
    <property type="nucleotide sequence ID" value="NZ_JBHSJE010000003.1"/>
</dbReference>
<evidence type="ECO:0000313" key="3">
    <source>
        <dbReference type="Proteomes" id="UP001595908"/>
    </source>
</evidence>
<gene>
    <name evidence="2" type="ORF">ACFPL4_14765</name>
</gene>
<name>A0ABV9V8A1_STRAZ</name>
<comment type="caution">
    <text evidence="2">The sequence shown here is derived from an EMBL/GenBank/DDBJ whole genome shotgun (WGS) entry which is preliminary data.</text>
</comment>
<dbReference type="EMBL" id="JBHSJE010000003">
    <property type="protein sequence ID" value="MFC4979611.1"/>
    <property type="molecule type" value="Genomic_DNA"/>
</dbReference>
<sequence length="269" mass="28784">MSEGPNPLPDLWPLVPSGATDWLLDLCGDGPTGFMPPAMPDAVWVLNAMYEHEHGPVDVSYDEYHQARPAEGSTQLHMVGSNGLDDVSIATGGGGRSGPCPASRPWLAAAASGRACPADRRPDGARRADAVLPLLPLGREGGQPATEHDPAPTEGSLDRETWNRLIAVLVQYSPAGPETRCLAYYHPLTLGATDFDDLHVRAGRLGDTGLLYDQSDADFSPSNLWAADRSWVLCTDYDLWATKVAGSPALITALLNDSEIEAVRLPWAH</sequence>
<accession>A0ABV9V8A1</accession>
<feature type="compositionally biased region" description="Basic and acidic residues" evidence="1">
    <location>
        <begin position="146"/>
        <end position="157"/>
    </location>
</feature>
<evidence type="ECO:0000313" key="2">
    <source>
        <dbReference type="EMBL" id="MFC4979611.1"/>
    </source>
</evidence>
<proteinExistence type="predicted"/>
<dbReference type="Proteomes" id="UP001595908">
    <property type="component" value="Unassembled WGS sequence"/>
</dbReference>
<evidence type="ECO:0000256" key="1">
    <source>
        <dbReference type="SAM" id="MobiDB-lite"/>
    </source>
</evidence>
<organism evidence="2 3">
    <name type="scientific">Streptomyces atroolivaceus</name>
    <dbReference type="NCBI Taxonomy" id="66869"/>
    <lineage>
        <taxon>Bacteria</taxon>
        <taxon>Bacillati</taxon>
        <taxon>Actinomycetota</taxon>
        <taxon>Actinomycetes</taxon>
        <taxon>Kitasatosporales</taxon>
        <taxon>Streptomycetaceae</taxon>
        <taxon>Streptomyces</taxon>
    </lineage>
</organism>
<keyword evidence="3" id="KW-1185">Reference proteome</keyword>
<protein>
    <submittedName>
        <fullName evidence="2">Uncharacterized protein</fullName>
    </submittedName>
</protein>
<feature type="region of interest" description="Disordered" evidence="1">
    <location>
        <begin position="136"/>
        <end position="157"/>
    </location>
</feature>